<dbReference type="RefSeq" id="WP_416344110.1">
    <property type="nucleotide sequence ID" value="NZ_JALQCY010000003.1"/>
</dbReference>
<dbReference type="PANTHER" id="PTHR37816:SF1">
    <property type="entry name" value="TOXIN"/>
    <property type="match status" value="1"/>
</dbReference>
<name>A0ABT0J462_9MICO</name>
<dbReference type="PANTHER" id="PTHR37816">
    <property type="entry name" value="YALI0E33011P"/>
    <property type="match status" value="1"/>
</dbReference>
<protein>
    <submittedName>
        <fullName evidence="1">AAA family ATPase</fullName>
    </submittedName>
</protein>
<organism evidence="1 2">
    <name type="scientific">Isoptericola peretonis</name>
    <dbReference type="NCBI Taxonomy" id="2918523"/>
    <lineage>
        <taxon>Bacteria</taxon>
        <taxon>Bacillati</taxon>
        <taxon>Actinomycetota</taxon>
        <taxon>Actinomycetes</taxon>
        <taxon>Micrococcales</taxon>
        <taxon>Promicromonosporaceae</taxon>
        <taxon>Isoptericola</taxon>
    </lineage>
</organism>
<dbReference type="Proteomes" id="UP001651050">
    <property type="component" value="Unassembled WGS sequence"/>
</dbReference>
<dbReference type="EMBL" id="JALQCY010000003">
    <property type="protein sequence ID" value="MCK9794265.1"/>
    <property type="molecule type" value="Genomic_DNA"/>
</dbReference>
<proteinExistence type="predicted"/>
<accession>A0ABT0J462</accession>
<dbReference type="InterPro" id="IPR052922">
    <property type="entry name" value="Cytidylate_Kinase-2"/>
</dbReference>
<reference evidence="1 2" key="1">
    <citation type="submission" date="2022-02" db="EMBL/GenBank/DDBJ databases">
        <title>The car tank lid bacteriome: a reservoir of bacteria with potential in bioremediation of fuel.</title>
        <authorList>
            <person name="Vidal-Verdu A."/>
            <person name="Gomez-Martinez D."/>
            <person name="Latorre-Perez A."/>
            <person name="Pereto J."/>
            <person name="Porcar M."/>
        </authorList>
    </citation>
    <scope>NUCLEOTIDE SEQUENCE [LARGE SCALE GENOMIC DNA]</scope>
    <source>
        <strain evidence="1 2">4D.3</strain>
    </source>
</reference>
<dbReference type="SUPFAM" id="SSF52540">
    <property type="entry name" value="P-loop containing nucleoside triphosphate hydrolases"/>
    <property type="match status" value="1"/>
</dbReference>
<evidence type="ECO:0000313" key="2">
    <source>
        <dbReference type="Proteomes" id="UP001651050"/>
    </source>
</evidence>
<dbReference type="InterPro" id="IPR027417">
    <property type="entry name" value="P-loop_NTPase"/>
</dbReference>
<sequence length="184" mass="21148">MHRDASAPPFAGRARRILVAGTSGSGKTTLAGRVSAALDLPYTELDGLHHGPGWTPRPEFEDDVRAVVAQDAWVSEWQYGAVRPLLLERAQLLVWLDLPVPVVLWQVVTRTVRRRVRRTELWNGNVEPPLRTVFSDRDHIVRWAWRTRHKLRGLDRRLAVEAPHLQVVRLRSRHDVHRWVRGLG</sequence>
<dbReference type="Gene3D" id="3.40.50.300">
    <property type="entry name" value="P-loop containing nucleotide triphosphate hydrolases"/>
    <property type="match status" value="1"/>
</dbReference>
<comment type="caution">
    <text evidence="1">The sequence shown here is derived from an EMBL/GenBank/DDBJ whole genome shotgun (WGS) entry which is preliminary data.</text>
</comment>
<evidence type="ECO:0000313" key="1">
    <source>
        <dbReference type="EMBL" id="MCK9794265.1"/>
    </source>
</evidence>
<keyword evidence="2" id="KW-1185">Reference proteome</keyword>
<gene>
    <name evidence="1" type="ORF">M1843_10970</name>
</gene>